<name>A0A9D4NDS5_DREPO</name>
<dbReference type="EMBL" id="JAIWYP010000001">
    <property type="protein sequence ID" value="KAH3892466.1"/>
    <property type="molecule type" value="Genomic_DNA"/>
</dbReference>
<protein>
    <submittedName>
        <fullName evidence="2">Uncharacterized protein</fullName>
    </submittedName>
</protein>
<proteinExistence type="predicted"/>
<accession>A0A9D4NDS5</accession>
<feature type="compositionally biased region" description="Basic and acidic residues" evidence="1">
    <location>
        <begin position="32"/>
        <end position="41"/>
    </location>
</feature>
<feature type="region of interest" description="Disordered" evidence="1">
    <location>
        <begin position="32"/>
        <end position="69"/>
    </location>
</feature>
<feature type="compositionally biased region" description="Basic and acidic residues" evidence="1">
    <location>
        <begin position="60"/>
        <end position="69"/>
    </location>
</feature>
<dbReference type="AlphaFoldDB" id="A0A9D4NDS5"/>
<reference evidence="2" key="1">
    <citation type="journal article" date="2019" name="bioRxiv">
        <title>The Genome of the Zebra Mussel, Dreissena polymorpha: A Resource for Invasive Species Research.</title>
        <authorList>
            <person name="McCartney M.A."/>
            <person name="Auch B."/>
            <person name="Kono T."/>
            <person name="Mallez S."/>
            <person name="Zhang Y."/>
            <person name="Obille A."/>
            <person name="Becker A."/>
            <person name="Abrahante J.E."/>
            <person name="Garbe J."/>
            <person name="Badalamenti J.P."/>
            <person name="Herman A."/>
            <person name="Mangelson H."/>
            <person name="Liachko I."/>
            <person name="Sullivan S."/>
            <person name="Sone E.D."/>
            <person name="Koren S."/>
            <person name="Silverstein K.A.T."/>
            <person name="Beckman K.B."/>
            <person name="Gohl D.M."/>
        </authorList>
    </citation>
    <scope>NUCLEOTIDE SEQUENCE</scope>
    <source>
        <strain evidence="2">Duluth1</strain>
        <tissue evidence="2">Whole animal</tissue>
    </source>
</reference>
<keyword evidence="3" id="KW-1185">Reference proteome</keyword>
<evidence type="ECO:0000313" key="2">
    <source>
        <dbReference type="EMBL" id="KAH3892466.1"/>
    </source>
</evidence>
<dbReference type="Proteomes" id="UP000828390">
    <property type="component" value="Unassembled WGS sequence"/>
</dbReference>
<evidence type="ECO:0000256" key="1">
    <source>
        <dbReference type="SAM" id="MobiDB-lite"/>
    </source>
</evidence>
<evidence type="ECO:0000313" key="3">
    <source>
        <dbReference type="Proteomes" id="UP000828390"/>
    </source>
</evidence>
<sequence>MEDQPARHTARLDAAVDTLAVQTLERPAVDVQHLEAGSKEPDVEEGDIGEFAAPLGGDTHATEQGRDPVAEPLPTVEASIGELPDTVDAMGAIGLGENIFKFALLI</sequence>
<reference evidence="2" key="2">
    <citation type="submission" date="2020-11" db="EMBL/GenBank/DDBJ databases">
        <authorList>
            <person name="McCartney M.A."/>
            <person name="Auch B."/>
            <person name="Kono T."/>
            <person name="Mallez S."/>
            <person name="Becker A."/>
            <person name="Gohl D.M."/>
            <person name="Silverstein K.A.T."/>
            <person name="Koren S."/>
            <person name="Bechman K.B."/>
            <person name="Herman A."/>
            <person name="Abrahante J.E."/>
            <person name="Garbe J."/>
        </authorList>
    </citation>
    <scope>NUCLEOTIDE SEQUENCE</scope>
    <source>
        <strain evidence="2">Duluth1</strain>
        <tissue evidence="2">Whole animal</tissue>
    </source>
</reference>
<comment type="caution">
    <text evidence="2">The sequence shown here is derived from an EMBL/GenBank/DDBJ whole genome shotgun (WGS) entry which is preliminary data.</text>
</comment>
<organism evidence="2 3">
    <name type="scientific">Dreissena polymorpha</name>
    <name type="common">Zebra mussel</name>
    <name type="synonym">Mytilus polymorpha</name>
    <dbReference type="NCBI Taxonomy" id="45954"/>
    <lineage>
        <taxon>Eukaryota</taxon>
        <taxon>Metazoa</taxon>
        <taxon>Spiralia</taxon>
        <taxon>Lophotrochozoa</taxon>
        <taxon>Mollusca</taxon>
        <taxon>Bivalvia</taxon>
        <taxon>Autobranchia</taxon>
        <taxon>Heteroconchia</taxon>
        <taxon>Euheterodonta</taxon>
        <taxon>Imparidentia</taxon>
        <taxon>Neoheterodontei</taxon>
        <taxon>Myida</taxon>
        <taxon>Dreissenoidea</taxon>
        <taxon>Dreissenidae</taxon>
        <taxon>Dreissena</taxon>
    </lineage>
</organism>
<gene>
    <name evidence="2" type="ORF">DPMN_016584</name>
</gene>